<dbReference type="AlphaFoldDB" id="A0A3B1AGV2"/>
<dbReference type="EMBL" id="UOFU01000411">
    <property type="protein sequence ID" value="VAX05159.1"/>
    <property type="molecule type" value="Genomic_DNA"/>
</dbReference>
<dbReference type="SMART" id="SM00953">
    <property type="entry name" value="RES"/>
    <property type="match status" value="1"/>
</dbReference>
<reference evidence="2" key="1">
    <citation type="submission" date="2018-06" db="EMBL/GenBank/DDBJ databases">
        <authorList>
            <person name="Zhirakovskaya E."/>
        </authorList>
    </citation>
    <scope>NUCLEOTIDE SEQUENCE</scope>
</reference>
<evidence type="ECO:0000259" key="1">
    <source>
        <dbReference type="SMART" id="SM00953"/>
    </source>
</evidence>
<gene>
    <name evidence="2" type="ORF">MNBD_GAMMA20-1814</name>
</gene>
<evidence type="ECO:0000313" key="2">
    <source>
        <dbReference type="EMBL" id="VAX05159.1"/>
    </source>
</evidence>
<sequence>MVSRRKTKKALHSQAASRKASSGITAYRIGDSRFPLFDGRGAMLEGARWNSPGRPAIDAALTQACAMLEILAYANTGKVPKHHKLMTIDIPSTVAVEQIDLSQVPGWDDRNYQKSRLYGDQWLTEQRSVALIVPSVIASYDYNIVINPLHPDISKLTISLPEDIHWDERLFR</sequence>
<feature type="domain" description="RES" evidence="1">
    <location>
        <begin position="36"/>
        <end position="160"/>
    </location>
</feature>
<name>A0A3B1AGV2_9ZZZZ</name>
<dbReference type="InterPro" id="IPR014914">
    <property type="entry name" value="RES_dom"/>
</dbReference>
<protein>
    <recommendedName>
        <fullName evidence="1">RES domain-containing protein</fullName>
    </recommendedName>
</protein>
<accession>A0A3B1AGV2</accession>
<dbReference type="Pfam" id="PF08808">
    <property type="entry name" value="RES"/>
    <property type="match status" value="1"/>
</dbReference>
<organism evidence="2">
    <name type="scientific">hydrothermal vent metagenome</name>
    <dbReference type="NCBI Taxonomy" id="652676"/>
    <lineage>
        <taxon>unclassified sequences</taxon>
        <taxon>metagenomes</taxon>
        <taxon>ecological metagenomes</taxon>
    </lineage>
</organism>
<proteinExistence type="predicted"/>